<protein>
    <recommendedName>
        <fullName evidence="3">Saposin B-type domain-containing protein</fullName>
    </recommendedName>
</protein>
<dbReference type="SMART" id="SM00741">
    <property type="entry name" value="SapB"/>
    <property type="match status" value="2"/>
</dbReference>
<gene>
    <name evidence="4" type="ORF">TRITD_1Av1G205520</name>
</gene>
<evidence type="ECO:0000313" key="5">
    <source>
        <dbReference type="Proteomes" id="UP000324705"/>
    </source>
</evidence>
<evidence type="ECO:0000256" key="2">
    <source>
        <dbReference type="SAM" id="SignalP"/>
    </source>
</evidence>
<dbReference type="InterPro" id="IPR051428">
    <property type="entry name" value="Sphingo_Act-Surfact_Prot"/>
</dbReference>
<dbReference type="AlphaFoldDB" id="A0A9R0QGB2"/>
<sequence>MGSRLFALFITGVVLLGSRILALDHTVVEKRLNENTVSLTTKGSPQLCQLCEQFATETLFYLKENETRIEIIDTLHQACLKFHSLKLECTKLVDYYAALFFEQIDSLSPEEFCVSASLCEEVTYIRLPGHEHACTLCHEVVDEIRAGLEDPEMELKIIEILLKGCNNTESFVQKCKKMIIQNTPVILEDIKKFLKKRDFCDSIRVCGGKIVRPRGGGLRGIGRLFMMIQIWPCIDYAFVTEIFATLIIESEPWYFARTMFDSALKCTMMDLSVGWLNWYYLFG</sequence>
<proteinExistence type="predicted"/>
<dbReference type="PROSITE" id="PS50015">
    <property type="entry name" value="SAP_B"/>
    <property type="match status" value="2"/>
</dbReference>
<dbReference type="Gramene" id="TRITD1Av1G205520.1">
    <property type="protein sequence ID" value="TRITD1Av1G205520.1"/>
    <property type="gene ID" value="TRITD1Av1G205520"/>
</dbReference>
<feature type="chain" id="PRO_5040420763" description="Saposin B-type domain-containing protein" evidence="2">
    <location>
        <begin position="23"/>
        <end position="283"/>
    </location>
</feature>
<dbReference type="Pfam" id="PF05184">
    <property type="entry name" value="SapB_1"/>
    <property type="match status" value="2"/>
</dbReference>
<dbReference type="Proteomes" id="UP000324705">
    <property type="component" value="Chromosome 1A"/>
</dbReference>
<dbReference type="InterPro" id="IPR007856">
    <property type="entry name" value="SapB_1"/>
</dbReference>
<feature type="domain" description="Saposin B-type" evidence="3">
    <location>
        <begin position="130"/>
        <end position="210"/>
    </location>
</feature>
<dbReference type="PANTHER" id="PTHR11480:SF71">
    <property type="entry name" value="SAPOSIN B DOMAIN-CONTAINING PROTEIN"/>
    <property type="match status" value="1"/>
</dbReference>
<dbReference type="GO" id="GO:0006629">
    <property type="term" value="P:lipid metabolic process"/>
    <property type="evidence" value="ECO:0007669"/>
    <property type="project" value="InterPro"/>
</dbReference>
<keyword evidence="2" id="KW-0732">Signal</keyword>
<keyword evidence="1" id="KW-1015">Disulfide bond</keyword>
<accession>A0A9R0QGB2</accession>
<evidence type="ECO:0000313" key="4">
    <source>
        <dbReference type="EMBL" id="VAH10005.1"/>
    </source>
</evidence>
<organism evidence="4 5">
    <name type="scientific">Triticum turgidum subsp. durum</name>
    <name type="common">Durum wheat</name>
    <name type="synonym">Triticum durum</name>
    <dbReference type="NCBI Taxonomy" id="4567"/>
    <lineage>
        <taxon>Eukaryota</taxon>
        <taxon>Viridiplantae</taxon>
        <taxon>Streptophyta</taxon>
        <taxon>Embryophyta</taxon>
        <taxon>Tracheophyta</taxon>
        <taxon>Spermatophyta</taxon>
        <taxon>Magnoliopsida</taxon>
        <taxon>Liliopsida</taxon>
        <taxon>Poales</taxon>
        <taxon>Poaceae</taxon>
        <taxon>BOP clade</taxon>
        <taxon>Pooideae</taxon>
        <taxon>Triticodae</taxon>
        <taxon>Triticeae</taxon>
        <taxon>Triticinae</taxon>
        <taxon>Triticum</taxon>
    </lineage>
</organism>
<dbReference type="InterPro" id="IPR008139">
    <property type="entry name" value="SaposinB_dom"/>
</dbReference>
<dbReference type="Gene3D" id="1.10.225.10">
    <property type="entry name" value="Saposin-like"/>
    <property type="match status" value="2"/>
</dbReference>
<reference evidence="4 5" key="1">
    <citation type="submission" date="2017-09" db="EMBL/GenBank/DDBJ databases">
        <authorList>
            <consortium name="International Durum Wheat Genome Sequencing Consortium (IDWGSC)"/>
            <person name="Milanesi L."/>
        </authorList>
    </citation>
    <scope>NUCLEOTIDE SEQUENCE [LARGE SCALE GENOMIC DNA]</scope>
    <source>
        <strain evidence="5">cv. Svevo</strain>
    </source>
</reference>
<dbReference type="InterPro" id="IPR011001">
    <property type="entry name" value="Saposin-like"/>
</dbReference>
<dbReference type="EMBL" id="LT934111">
    <property type="protein sequence ID" value="VAH10005.1"/>
    <property type="molecule type" value="Genomic_DNA"/>
</dbReference>
<feature type="domain" description="Saposin B-type" evidence="3">
    <location>
        <begin position="44"/>
        <end position="123"/>
    </location>
</feature>
<evidence type="ECO:0000259" key="3">
    <source>
        <dbReference type="PROSITE" id="PS50015"/>
    </source>
</evidence>
<evidence type="ECO:0000256" key="1">
    <source>
        <dbReference type="ARBA" id="ARBA00023157"/>
    </source>
</evidence>
<name>A0A9R0QGB2_TRITD</name>
<feature type="signal peptide" evidence="2">
    <location>
        <begin position="1"/>
        <end position="22"/>
    </location>
</feature>
<keyword evidence="5" id="KW-1185">Reference proteome</keyword>
<dbReference type="OMA" id="CEEFAVE"/>
<dbReference type="SUPFAM" id="SSF47862">
    <property type="entry name" value="Saposin"/>
    <property type="match status" value="2"/>
</dbReference>
<dbReference type="PANTHER" id="PTHR11480">
    <property type="entry name" value="SAPOSIN-RELATED"/>
    <property type="match status" value="1"/>
</dbReference>